<name>A0A1M5NKC8_9RHOB</name>
<evidence type="ECO:0000313" key="1">
    <source>
        <dbReference type="EMBL" id="SHG89962.1"/>
    </source>
</evidence>
<keyword evidence="2" id="KW-1185">Reference proteome</keyword>
<dbReference type="EMBL" id="FQWM01000002">
    <property type="protein sequence ID" value="SHG89962.1"/>
    <property type="molecule type" value="Genomic_DNA"/>
</dbReference>
<proteinExistence type="predicted"/>
<dbReference type="STRING" id="870908.SAMN04488044_1566"/>
<dbReference type="AlphaFoldDB" id="A0A1M5NKC8"/>
<dbReference type="OrthoDB" id="7772846at2"/>
<dbReference type="Proteomes" id="UP000184211">
    <property type="component" value="Unassembled WGS sequence"/>
</dbReference>
<organism evidence="1 2">
    <name type="scientific">Cognatishimia maritima</name>
    <dbReference type="NCBI Taxonomy" id="870908"/>
    <lineage>
        <taxon>Bacteria</taxon>
        <taxon>Pseudomonadati</taxon>
        <taxon>Pseudomonadota</taxon>
        <taxon>Alphaproteobacteria</taxon>
        <taxon>Rhodobacterales</taxon>
        <taxon>Paracoccaceae</taxon>
        <taxon>Cognatishimia</taxon>
    </lineage>
</organism>
<dbReference type="RefSeq" id="WP_072792220.1">
    <property type="nucleotide sequence ID" value="NZ_FQWM01000002.1"/>
</dbReference>
<sequence length="124" mass="14097">MSRYSISKTRLFEGIWDGVVTADEASDDQPHLEATHLEKPLEGMKLVELGEDQWSLRLPIPSDILSDGVQTILIRDVLAQETLEVITIMSGEAIAEDIRAEMDLMRAELDMLKRAFRRHCLETM</sequence>
<reference evidence="2" key="1">
    <citation type="submission" date="2016-11" db="EMBL/GenBank/DDBJ databases">
        <authorList>
            <person name="Varghese N."/>
            <person name="Submissions S."/>
        </authorList>
    </citation>
    <scope>NUCLEOTIDE SEQUENCE [LARGE SCALE GENOMIC DNA]</scope>
    <source>
        <strain evidence="2">DSM 28223</strain>
    </source>
</reference>
<evidence type="ECO:0000313" key="2">
    <source>
        <dbReference type="Proteomes" id="UP000184211"/>
    </source>
</evidence>
<accession>A0A1M5NKC8</accession>
<protein>
    <submittedName>
        <fullName evidence="1">Uncharacterized protein</fullName>
    </submittedName>
</protein>
<gene>
    <name evidence="1" type="ORF">SAMN04488044_1566</name>
</gene>